<dbReference type="Proteomes" id="UP000534294">
    <property type="component" value="Unassembled WGS sequence"/>
</dbReference>
<evidence type="ECO:0000313" key="4">
    <source>
        <dbReference type="Proteomes" id="UP000534294"/>
    </source>
</evidence>
<accession>A0A7W7YLJ0</accession>
<evidence type="ECO:0000256" key="1">
    <source>
        <dbReference type="SAM" id="Phobius"/>
    </source>
</evidence>
<reference evidence="3 4" key="1">
    <citation type="submission" date="2020-08" db="EMBL/GenBank/DDBJ databases">
        <title>Genomic Encyclopedia of Type Strains, Phase IV (KMG-IV): sequencing the most valuable type-strain genomes for metagenomic binning, comparative biology and taxonomic classification.</title>
        <authorList>
            <person name="Goeker M."/>
        </authorList>
    </citation>
    <scope>NUCLEOTIDE SEQUENCE [LARGE SCALE GENOMIC DNA]</scope>
    <source>
        <strain evidence="3 4">DSM 12251</strain>
    </source>
</reference>
<dbReference type="AlphaFoldDB" id="A0A7W7YLJ0"/>
<organism evidence="3 4">
    <name type="scientific">Prosthecobacter dejongeii</name>
    <dbReference type="NCBI Taxonomy" id="48465"/>
    <lineage>
        <taxon>Bacteria</taxon>
        <taxon>Pseudomonadati</taxon>
        <taxon>Verrucomicrobiota</taxon>
        <taxon>Verrucomicrobiia</taxon>
        <taxon>Verrucomicrobiales</taxon>
        <taxon>Verrucomicrobiaceae</taxon>
        <taxon>Prosthecobacter</taxon>
    </lineage>
</organism>
<dbReference type="Pfam" id="PF14237">
    <property type="entry name" value="GYF_2"/>
    <property type="match status" value="1"/>
</dbReference>
<evidence type="ECO:0000313" key="3">
    <source>
        <dbReference type="EMBL" id="MBB5038234.1"/>
    </source>
</evidence>
<keyword evidence="4" id="KW-1185">Reference proteome</keyword>
<protein>
    <recommendedName>
        <fullName evidence="2">GYF domain-containing protein</fullName>
    </recommendedName>
</protein>
<keyword evidence="1" id="KW-0812">Transmembrane</keyword>
<dbReference type="RefSeq" id="WP_184208846.1">
    <property type="nucleotide sequence ID" value="NZ_JACHIF010000004.1"/>
</dbReference>
<feature type="transmembrane region" description="Helical" evidence="1">
    <location>
        <begin position="87"/>
        <end position="114"/>
    </location>
</feature>
<keyword evidence="1" id="KW-1133">Transmembrane helix</keyword>
<sequence>MNVYWLSRDGVSPAEGPFAIGQLQRMYEAGQVNALAQVSRTGEDLWIPLSEELEAVQMPTSFSQIKHSIPPAIGRVKLVKSSGCPAILLFFGGVIMCFIFFPVGIPMIIIAFMIDFANGHHVCSECGNKVMKTSSFCPACKAELK</sequence>
<feature type="domain" description="GYF" evidence="2">
    <location>
        <begin position="13"/>
        <end position="51"/>
    </location>
</feature>
<proteinExistence type="predicted"/>
<dbReference type="EMBL" id="JACHIF010000004">
    <property type="protein sequence ID" value="MBB5038234.1"/>
    <property type="molecule type" value="Genomic_DNA"/>
</dbReference>
<keyword evidence="1" id="KW-0472">Membrane</keyword>
<gene>
    <name evidence="3" type="ORF">HNQ64_002492</name>
</gene>
<evidence type="ECO:0000259" key="2">
    <source>
        <dbReference type="Pfam" id="PF14237"/>
    </source>
</evidence>
<name>A0A7W7YLJ0_9BACT</name>
<dbReference type="InterPro" id="IPR025640">
    <property type="entry name" value="GYF_2"/>
</dbReference>
<comment type="caution">
    <text evidence="3">The sequence shown here is derived from an EMBL/GenBank/DDBJ whole genome shotgun (WGS) entry which is preliminary data.</text>
</comment>